<keyword evidence="1" id="KW-1133">Transmembrane helix</keyword>
<reference evidence="2 3" key="1">
    <citation type="journal article" date="2019" name="Genome Biol. Evol.">
        <title>Insights into the evolution of the New World diploid cottons (Gossypium, subgenus Houzingenia) based on genome sequencing.</title>
        <authorList>
            <person name="Grover C.E."/>
            <person name="Arick M.A. 2nd"/>
            <person name="Thrash A."/>
            <person name="Conover J.L."/>
            <person name="Sanders W.S."/>
            <person name="Peterson D.G."/>
            <person name="Frelichowski J.E."/>
            <person name="Scheffler J.A."/>
            <person name="Scheffler B.E."/>
            <person name="Wendel J.F."/>
        </authorList>
    </citation>
    <scope>NUCLEOTIDE SEQUENCE [LARGE SCALE GENOMIC DNA]</scope>
    <source>
        <strain evidence="2">185</strain>
        <tissue evidence="2">Leaf</tissue>
    </source>
</reference>
<evidence type="ECO:0000313" key="3">
    <source>
        <dbReference type="Proteomes" id="UP000593577"/>
    </source>
</evidence>
<dbReference type="AlphaFoldDB" id="A0A7J8X9I1"/>
<evidence type="ECO:0000313" key="2">
    <source>
        <dbReference type="EMBL" id="MBA0683750.1"/>
    </source>
</evidence>
<keyword evidence="3" id="KW-1185">Reference proteome</keyword>
<comment type="caution">
    <text evidence="2">The sequence shown here is derived from an EMBL/GenBank/DDBJ whole genome shotgun (WGS) entry which is preliminary data.</text>
</comment>
<evidence type="ECO:0000256" key="1">
    <source>
        <dbReference type="SAM" id="Phobius"/>
    </source>
</evidence>
<keyword evidence="1" id="KW-0812">Transmembrane</keyword>
<protein>
    <submittedName>
        <fullName evidence="2">Uncharacterized protein</fullName>
    </submittedName>
</protein>
<feature type="transmembrane region" description="Helical" evidence="1">
    <location>
        <begin position="21"/>
        <end position="42"/>
    </location>
</feature>
<gene>
    <name evidence="2" type="ORF">Goari_025381</name>
</gene>
<name>A0A7J8X9I1_GOSAI</name>
<keyword evidence="1" id="KW-0472">Membrane</keyword>
<accession>A0A7J8X9I1</accession>
<dbReference type="Proteomes" id="UP000593577">
    <property type="component" value="Unassembled WGS sequence"/>
</dbReference>
<proteinExistence type="predicted"/>
<sequence>MVWSKWIEVLLQLEEYREIKVKGGSLVLTCIWDFVLLLRLSYGASKMV</sequence>
<dbReference type="EMBL" id="JABFAA010000006">
    <property type="protein sequence ID" value="MBA0683750.1"/>
    <property type="molecule type" value="Genomic_DNA"/>
</dbReference>
<organism evidence="2 3">
    <name type="scientific">Gossypium aridum</name>
    <name type="common">American cotton</name>
    <name type="synonym">Erioxylum aridum</name>
    <dbReference type="NCBI Taxonomy" id="34290"/>
    <lineage>
        <taxon>Eukaryota</taxon>
        <taxon>Viridiplantae</taxon>
        <taxon>Streptophyta</taxon>
        <taxon>Embryophyta</taxon>
        <taxon>Tracheophyta</taxon>
        <taxon>Spermatophyta</taxon>
        <taxon>Magnoliopsida</taxon>
        <taxon>eudicotyledons</taxon>
        <taxon>Gunneridae</taxon>
        <taxon>Pentapetalae</taxon>
        <taxon>rosids</taxon>
        <taxon>malvids</taxon>
        <taxon>Malvales</taxon>
        <taxon>Malvaceae</taxon>
        <taxon>Malvoideae</taxon>
        <taxon>Gossypium</taxon>
    </lineage>
</organism>